<evidence type="ECO:0000313" key="1">
    <source>
        <dbReference type="EMBL" id="GFQ82600.1"/>
    </source>
</evidence>
<organism evidence="1 2">
    <name type="scientific">Trichonephila clavata</name>
    <name type="common">Joro spider</name>
    <name type="synonym">Nephila clavata</name>
    <dbReference type="NCBI Taxonomy" id="2740835"/>
    <lineage>
        <taxon>Eukaryota</taxon>
        <taxon>Metazoa</taxon>
        <taxon>Ecdysozoa</taxon>
        <taxon>Arthropoda</taxon>
        <taxon>Chelicerata</taxon>
        <taxon>Arachnida</taxon>
        <taxon>Araneae</taxon>
        <taxon>Araneomorphae</taxon>
        <taxon>Entelegynae</taxon>
        <taxon>Araneoidea</taxon>
        <taxon>Nephilidae</taxon>
        <taxon>Trichonephila</taxon>
    </lineage>
</organism>
<comment type="caution">
    <text evidence="1">The sequence shown here is derived from an EMBL/GenBank/DDBJ whole genome shotgun (WGS) entry which is preliminary data.</text>
</comment>
<name>A0A8X6FJT3_TRICU</name>
<reference evidence="1" key="1">
    <citation type="submission" date="2020-07" db="EMBL/GenBank/DDBJ databases">
        <title>Multicomponent nature underlies the extraordinary mechanical properties of spider dragline silk.</title>
        <authorList>
            <person name="Kono N."/>
            <person name="Nakamura H."/>
            <person name="Mori M."/>
            <person name="Yoshida Y."/>
            <person name="Ohtoshi R."/>
            <person name="Malay A.D."/>
            <person name="Moran D.A.P."/>
            <person name="Tomita M."/>
            <person name="Numata K."/>
            <person name="Arakawa K."/>
        </authorList>
    </citation>
    <scope>NUCLEOTIDE SEQUENCE</scope>
</reference>
<sequence>MQRIQSELLNKMSVSSFEGGLLYNEKYIELLLKRDVVILTSCNVFQFDRGFLLKALVSVVAQAIVVSQLVYSIQIISSSGEDSWLKKPENF</sequence>
<proteinExistence type="predicted"/>
<dbReference type="AlphaFoldDB" id="A0A8X6FJT3"/>
<protein>
    <submittedName>
        <fullName evidence="1">Uncharacterized protein</fullName>
    </submittedName>
</protein>
<dbReference type="EMBL" id="BMAO01012602">
    <property type="protein sequence ID" value="GFQ82600.1"/>
    <property type="molecule type" value="Genomic_DNA"/>
</dbReference>
<accession>A0A8X6FJT3</accession>
<keyword evidence="2" id="KW-1185">Reference proteome</keyword>
<evidence type="ECO:0000313" key="2">
    <source>
        <dbReference type="Proteomes" id="UP000887116"/>
    </source>
</evidence>
<gene>
    <name evidence="1" type="ORF">TNCT_63181</name>
</gene>
<dbReference type="Proteomes" id="UP000887116">
    <property type="component" value="Unassembled WGS sequence"/>
</dbReference>